<keyword evidence="1" id="KW-0812">Transmembrane</keyword>
<sequence>MAAHPEIARLAGGVLAVITVIMFARIALPGASERHIAQVWGLAAILALMVRQFLAGLMSSAIKAPRLGSKLHAFADTLSFGIAWGLFGLAALSTMTVWSAGPGFAIFSAPS</sequence>
<feature type="transmembrane region" description="Helical" evidence="1">
    <location>
        <begin position="6"/>
        <end position="28"/>
    </location>
</feature>
<feature type="transmembrane region" description="Helical" evidence="1">
    <location>
        <begin position="82"/>
        <end position="107"/>
    </location>
</feature>
<name>A0A7W6HI27_9HYPH</name>
<dbReference type="Proteomes" id="UP000588647">
    <property type="component" value="Unassembled WGS sequence"/>
</dbReference>
<keyword evidence="1" id="KW-1133">Transmembrane helix</keyword>
<reference evidence="2 3" key="1">
    <citation type="submission" date="2020-08" db="EMBL/GenBank/DDBJ databases">
        <title>Genomic Encyclopedia of Type Strains, Phase IV (KMG-IV): sequencing the most valuable type-strain genomes for metagenomic binning, comparative biology and taxonomic classification.</title>
        <authorList>
            <person name="Goeker M."/>
        </authorList>
    </citation>
    <scope>NUCLEOTIDE SEQUENCE [LARGE SCALE GENOMIC DNA]</scope>
    <source>
        <strain evidence="2 3">DSM 103570</strain>
    </source>
</reference>
<feature type="transmembrane region" description="Helical" evidence="1">
    <location>
        <begin position="40"/>
        <end position="62"/>
    </location>
</feature>
<dbReference type="EMBL" id="JACIEM010000007">
    <property type="protein sequence ID" value="MBB4005654.1"/>
    <property type="molecule type" value="Genomic_DNA"/>
</dbReference>
<dbReference type="AlphaFoldDB" id="A0A7W6HI27"/>
<evidence type="ECO:0000256" key="1">
    <source>
        <dbReference type="SAM" id="Phobius"/>
    </source>
</evidence>
<accession>A0A7W6HI27</accession>
<proteinExistence type="predicted"/>
<gene>
    <name evidence="2" type="ORF">GGR03_004756</name>
</gene>
<protein>
    <submittedName>
        <fullName evidence="2">Uncharacterized protein</fullName>
    </submittedName>
</protein>
<keyword evidence="1" id="KW-0472">Membrane</keyword>
<evidence type="ECO:0000313" key="2">
    <source>
        <dbReference type="EMBL" id="MBB4005654.1"/>
    </source>
</evidence>
<comment type="caution">
    <text evidence="2">The sequence shown here is derived from an EMBL/GenBank/DDBJ whole genome shotgun (WGS) entry which is preliminary data.</text>
</comment>
<keyword evidence="3" id="KW-1185">Reference proteome</keyword>
<dbReference type="RefSeq" id="WP_183211238.1">
    <property type="nucleotide sequence ID" value="NZ_JAAAMM010000007.1"/>
</dbReference>
<organism evidence="2 3">
    <name type="scientific">Aurantimonas endophytica</name>
    <dbReference type="NCBI Taxonomy" id="1522175"/>
    <lineage>
        <taxon>Bacteria</taxon>
        <taxon>Pseudomonadati</taxon>
        <taxon>Pseudomonadota</taxon>
        <taxon>Alphaproteobacteria</taxon>
        <taxon>Hyphomicrobiales</taxon>
        <taxon>Aurantimonadaceae</taxon>
        <taxon>Aurantimonas</taxon>
    </lineage>
</organism>
<evidence type="ECO:0000313" key="3">
    <source>
        <dbReference type="Proteomes" id="UP000588647"/>
    </source>
</evidence>